<accession>A0AAV0FPI6</accession>
<sequence length="618" mass="70506">MVVTRRNMEDKLELLERELAEQREEARLRDEEMNRKFELVMQKLDRESRSRSNSSRTSARNRSRSKSTKASARKSSCESSSTAGNLRSTHSKHADNRSRLIEKTGRKVDLPLFNGSDAYGWTIKVERFFKLNHIAEVDKIELVTLAMEGRALNWYQWWEEHSNVRTWELFRQALLERFEPGLEQDPYGPLLNVKQTGSVMDYRDEFELVAGPLKNTDVQFLKGIFMKGLKAEVRAELKLNPVSTLTEIMNKASRVEERNQTLNLTKGKEEERRGSKGNVSSPSQRWLQENKWKGNLTSNQSGMDKSSAEKSNEAVNKNAGVKGTHRLTQSELQELSRKGLCFKCGEQWGKGHICRMKHFQIMMIDDSEEEEEQGDFSLEASPEREISEPSKMQLSLMSKEGLTTPRTFKLKGEIQGCKGKKEVVILIDCGATHNFVSARVVQELGIPVLHIPEFRVEIGNGEQITNNGRCEALSVRVQQAIITQDFYTLDLGGTELVLGMEWLSGLGNVEFNFHQLSIKWIEGNQSMMLKGDPHLSKTVVSLKSLVKAMPQQEEGYCLYQFEGIQGVEEQPSNLGWIQRFKTEFPEVFKPLEGLPPKRDCDHSINIKVGSTIPNIRPY</sequence>
<keyword evidence="5" id="KW-1185">Reference proteome</keyword>
<reference evidence="4" key="1">
    <citation type="submission" date="2022-07" db="EMBL/GenBank/DDBJ databases">
        <authorList>
            <person name="Macas J."/>
            <person name="Novak P."/>
            <person name="Neumann P."/>
        </authorList>
    </citation>
    <scope>NUCLEOTIDE SEQUENCE</scope>
</reference>
<feature type="non-terminal residue" evidence="4">
    <location>
        <position position="618"/>
    </location>
</feature>
<dbReference type="PANTHER" id="PTHR15503:SF22">
    <property type="entry name" value="TRANSPOSON TY3-I GAG POLYPROTEIN"/>
    <property type="match status" value="1"/>
</dbReference>
<evidence type="ECO:0000259" key="3">
    <source>
        <dbReference type="Pfam" id="PF03732"/>
    </source>
</evidence>
<feature type="compositionally biased region" description="Polar residues" evidence="2">
    <location>
        <begin position="277"/>
        <end position="287"/>
    </location>
</feature>
<organism evidence="4 5">
    <name type="scientific">Cuscuta epithymum</name>
    <dbReference type="NCBI Taxonomy" id="186058"/>
    <lineage>
        <taxon>Eukaryota</taxon>
        <taxon>Viridiplantae</taxon>
        <taxon>Streptophyta</taxon>
        <taxon>Embryophyta</taxon>
        <taxon>Tracheophyta</taxon>
        <taxon>Spermatophyta</taxon>
        <taxon>Magnoliopsida</taxon>
        <taxon>eudicotyledons</taxon>
        <taxon>Gunneridae</taxon>
        <taxon>Pentapetalae</taxon>
        <taxon>asterids</taxon>
        <taxon>lamiids</taxon>
        <taxon>Solanales</taxon>
        <taxon>Convolvulaceae</taxon>
        <taxon>Cuscuteae</taxon>
        <taxon>Cuscuta</taxon>
        <taxon>Cuscuta subgen. Cuscuta</taxon>
    </lineage>
</organism>
<dbReference type="InterPro" id="IPR005162">
    <property type="entry name" value="Retrotrans_gag_dom"/>
</dbReference>
<evidence type="ECO:0000256" key="1">
    <source>
        <dbReference type="SAM" id="Coils"/>
    </source>
</evidence>
<evidence type="ECO:0000313" key="4">
    <source>
        <dbReference type="EMBL" id="CAH9137548.1"/>
    </source>
</evidence>
<feature type="compositionally biased region" description="Basic and acidic residues" evidence="2">
    <location>
        <begin position="39"/>
        <end position="50"/>
    </location>
</feature>
<dbReference type="AlphaFoldDB" id="A0AAV0FPI6"/>
<feature type="compositionally biased region" description="Low complexity" evidence="2">
    <location>
        <begin position="68"/>
        <end position="83"/>
    </location>
</feature>
<dbReference type="EMBL" id="CAMAPF010001001">
    <property type="protein sequence ID" value="CAH9137548.1"/>
    <property type="molecule type" value="Genomic_DNA"/>
</dbReference>
<keyword evidence="1" id="KW-0175">Coiled coil</keyword>
<feature type="region of interest" description="Disordered" evidence="2">
    <location>
        <begin position="39"/>
        <end position="100"/>
    </location>
</feature>
<feature type="region of interest" description="Disordered" evidence="2">
    <location>
        <begin position="256"/>
        <end position="322"/>
    </location>
</feature>
<name>A0AAV0FPI6_9ASTE</name>
<feature type="compositionally biased region" description="Polar residues" evidence="2">
    <location>
        <begin position="295"/>
        <end position="304"/>
    </location>
</feature>
<evidence type="ECO:0000256" key="2">
    <source>
        <dbReference type="SAM" id="MobiDB-lite"/>
    </source>
</evidence>
<dbReference type="InterPro" id="IPR021109">
    <property type="entry name" value="Peptidase_aspartic_dom_sf"/>
</dbReference>
<proteinExistence type="predicted"/>
<dbReference type="Proteomes" id="UP001152523">
    <property type="component" value="Unassembled WGS sequence"/>
</dbReference>
<dbReference type="Gene3D" id="2.40.70.10">
    <property type="entry name" value="Acid Proteases"/>
    <property type="match status" value="1"/>
</dbReference>
<feature type="domain" description="Retrotransposon gag" evidence="3">
    <location>
        <begin position="142"/>
        <end position="230"/>
    </location>
</feature>
<dbReference type="Pfam" id="PF03732">
    <property type="entry name" value="Retrotrans_gag"/>
    <property type="match status" value="1"/>
</dbReference>
<dbReference type="PANTHER" id="PTHR15503">
    <property type="entry name" value="LDOC1 RELATED"/>
    <property type="match status" value="1"/>
</dbReference>
<evidence type="ECO:0000313" key="5">
    <source>
        <dbReference type="Proteomes" id="UP001152523"/>
    </source>
</evidence>
<dbReference type="SUPFAM" id="SSF50630">
    <property type="entry name" value="Acid proteases"/>
    <property type="match status" value="1"/>
</dbReference>
<dbReference type="Pfam" id="PF08284">
    <property type="entry name" value="RVP_2"/>
    <property type="match status" value="1"/>
</dbReference>
<gene>
    <name evidence="4" type="ORF">CEPIT_LOCUS36109</name>
</gene>
<protein>
    <recommendedName>
        <fullName evidence="3">Retrotransposon gag domain-containing protein</fullName>
    </recommendedName>
</protein>
<comment type="caution">
    <text evidence="4">The sequence shown here is derived from an EMBL/GenBank/DDBJ whole genome shotgun (WGS) entry which is preliminary data.</text>
</comment>
<dbReference type="CDD" id="cd00303">
    <property type="entry name" value="retropepsin_like"/>
    <property type="match status" value="1"/>
</dbReference>
<dbReference type="InterPro" id="IPR032567">
    <property type="entry name" value="RTL1-rel"/>
</dbReference>
<feature type="coiled-coil region" evidence="1">
    <location>
        <begin position="5"/>
        <end position="36"/>
    </location>
</feature>